<dbReference type="GO" id="GO:0046872">
    <property type="term" value="F:metal ion binding"/>
    <property type="evidence" value="ECO:0007669"/>
    <property type="project" value="UniProtKB-KW"/>
</dbReference>
<proteinExistence type="inferred from homology"/>
<protein>
    <submittedName>
        <fullName evidence="5">Aldolase</fullName>
    </submittedName>
</protein>
<name>A0A1A3KYS1_MYCAS</name>
<dbReference type="InterPro" id="IPR050251">
    <property type="entry name" value="HpcH-HpaI_aldolase"/>
</dbReference>
<evidence type="ECO:0000313" key="6">
    <source>
        <dbReference type="Proteomes" id="UP000093925"/>
    </source>
</evidence>
<dbReference type="Gene3D" id="3.20.20.60">
    <property type="entry name" value="Phosphoenolpyruvate-binding domains"/>
    <property type="match status" value="1"/>
</dbReference>
<organism evidence="5 6">
    <name type="scientific">Mycobacterium asiaticum</name>
    <dbReference type="NCBI Taxonomy" id="1790"/>
    <lineage>
        <taxon>Bacteria</taxon>
        <taxon>Bacillati</taxon>
        <taxon>Actinomycetota</taxon>
        <taxon>Actinomycetes</taxon>
        <taxon>Mycobacteriales</taxon>
        <taxon>Mycobacteriaceae</taxon>
        <taxon>Mycobacterium</taxon>
    </lineage>
</organism>
<dbReference type="Proteomes" id="UP000093925">
    <property type="component" value="Unassembled WGS sequence"/>
</dbReference>
<dbReference type="GO" id="GO:0005737">
    <property type="term" value="C:cytoplasm"/>
    <property type="evidence" value="ECO:0007669"/>
    <property type="project" value="TreeGrafter"/>
</dbReference>
<comment type="caution">
    <text evidence="5">The sequence shown here is derived from an EMBL/GenBank/DDBJ whole genome shotgun (WGS) entry which is preliminary data.</text>
</comment>
<dbReference type="PANTHER" id="PTHR30502">
    <property type="entry name" value="2-KETO-3-DEOXY-L-RHAMNONATE ALDOLASE"/>
    <property type="match status" value="1"/>
</dbReference>
<dbReference type="PANTHER" id="PTHR30502:SF0">
    <property type="entry name" value="PHOSPHOENOLPYRUVATE CARBOXYLASE FAMILY PROTEIN"/>
    <property type="match status" value="1"/>
</dbReference>
<dbReference type="InterPro" id="IPR015813">
    <property type="entry name" value="Pyrv/PenolPyrv_kinase-like_dom"/>
</dbReference>
<accession>A0A1A3KYS1</accession>
<evidence type="ECO:0000313" key="5">
    <source>
        <dbReference type="EMBL" id="OBJ90135.1"/>
    </source>
</evidence>
<feature type="domain" description="HpcH/HpaI aldolase/citrate lyase" evidence="4">
    <location>
        <begin position="35"/>
        <end position="256"/>
    </location>
</feature>
<dbReference type="GO" id="GO:0016832">
    <property type="term" value="F:aldehyde-lyase activity"/>
    <property type="evidence" value="ECO:0007669"/>
    <property type="project" value="TreeGrafter"/>
</dbReference>
<evidence type="ECO:0000256" key="2">
    <source>
        <dbReference type="ARBA" id="ARBA00022723"/>
    </source>
</evidence>
<dbReference type="InterPro" id="IPR040442">
    <property type="entry name" value="Pyrv_kinase-like_dom_sf"/>
</dbReference>
<keyword evidence="3" id="KW-0456">Lyase</keyword>
<sequence length="274" mass="28356">MEAIFSVDYGEPMTGALRAALRGEALVLCLALQNSRTPDVPAVAAACGYDAVYVDLEHTSTSLETAQLLCVSALGAGISGLVRVPSADASQIARALDIGAVGVIVPHINSSDEAQAVVHAARFPPLGRRSISGPNAVSGYTSRTAPRLVEVLEEHTVVAVMIETPEGVAACDSIAAVDGIDMILIGPSDLTAEMGIHGQYENEHFHSAVESIAAACRKHGVALGVAGIKSLDLLERFVGLGLRFISAGTDVGMMAEAAAARALALRALERPREP</sequence>
<gene>
    <name evidence="5" type="ORF">A5640_25320</name>
</gene>
<dbReference type="EMBL" id="LZLM01000014">
    <property type="protein sequence ID" value="OBJ90135.1"/>
    <property type="molecule type" value="Genomic_DNA"/>
</dbReference>
<evidence type="ECO:0000259" key="4">
    <source>
        <dbReference type="Pfam" id="PF03328"/>
    </source>
</evidence>
<dbReference type="SUPFAM" id="SSF51621">
    <property type="entry name" value="Phosphoenolpyruvate/pyruvate domain"/>
    <property type="match status" value="1"/>
</dbReference>
<dbReference type="Pfam" id="PF03328">
    <property type="entry name" value="HpcH_HpaI"/>
    <property type="match status" value="1"/>
</dbReference>
<dbReference type="InterPro" id="IPR005000">
    <property type="entry name" value="Aldolase/citrate-lyase_domain"/>
</dbReference>
<evidence type="ECO:0000256" key="3">
    <source>
        <dbReference type="ARBA" id="ARBA00023239"/>
    </source>
</evidence>
<dbReference type="AlphaFoldDB" id="A0A1A3KYS1"/>
<reference evidence="5 6" key="1">
    <citation type="submission" date="2016-06" db="EMBL/GenBank/DDBJ databases">
        <authorList>
            <person name="Kjaerup R.B."/>
            <person name="Dalgaard T.S."/>
            <person name="Juul-Madsen H.R."/>
        </authorList>
    </citation>
    <scope>NUCLEOTIDE SEQUENCE [LARGE SCALE GENOMIC DNA]</scope>
    <source>
        <strain evidence="5 6">1276495.2</strain>
    </source>
</reference>
<keyword evidence="2" id="KW-0479">Metal-binding</keyword>
<comment type="similarity">
    <text evidence="1">Belongs to the HpcH/HpaI aldolase family.</text>
</comment>
<evidence type="ECO:0000256" key="1">
    <source>
        <dbReference type="ARBA" id="ARBA00005568"/>
    </source>
</evidence>